<dbReference type="Pfam" id="PF00651">
    <property type="entry name" value="BTB"/>
    <property type="match status" value="1"/>
</dbReference>
<sequence length="370" mass="42319">MAFEFPRPRSRAPIHRARMSLRGENYVYGNPEVYAKDMERLLREEKFCDTRFLVGQKVQAIYGHKCIMASRCSAMSSMLLPNAGELMQAARSSHLIKDVEPDIFRFVMRYIYTNRISFITLPTNKLIEILRASLHFQLHDLAKLVEAHLISLIDMDTVFALLNIAVKYKSTELSFTAMSFIVQNAQNLLNASNEGITVLTPAAMLTILKSDDLPVNELTLFRMAAYWAEEYLYAETSQISLLRSQSSQLGRSNPSQRSSHSKSLTNIYKAPRSSFFSPVSPRKRRARAYRAVWTVMSEIRFALLNPTELKEIEADEELKRLIPPRCLADAWRILTFKHTNSHADEKLTITTSLPRRRAHKPSSARNEGSL</sequence>
<dbReference type="InterPro" id="IPR011705">
    <property type="entry name" value="BACK"/>
</dbReference>
<evidence type="ECO:0000256" key="1">
    <source>
        <dbReference type="SAM" id="MobiDB-lite"/>
    </source>
</evidence>
<accession>A0AAV2TZJ9</accession>
<organism evidence="3 4">
    <name type="scientific">Calicophoron daubneyi</name>
    <name type="common">Rumen fluke</name>
    <name type="synonym">Paramphistomum daubneyi</name>
    <dbReference type="NCBI Taxonomy" id="300641"/>
    <lineage>
        <taxon>Eukaryota</taxon>
        <taxon>Metazoa</taxon>
        <taxon>Spiralia</taxon>
        <taxon>Lophotrochozoa</taxon>
        <taxon>Platyhelminthes</taxon>
        <taxon>Trematoda</taxon>
        <taxon>Digenea</taxon>
        <taxon>Plagiorchiida</taxon>
        <taxon>Pronocephalata</taxon>
        <taxon>Paramphistomoidea</taxon>
        <taxon>Paramphistomidae</taxon>
        <taxon>Calicophoron</taxon>
    </lineage>
</organism>
<feature type="domain" description="BTB" evidence="2">
    <location>
        <begin position="48"/>
        <end position="120"/>
    </location>
</feature>
<evidence type="ECO:0000259" key="2">
    <source>
        <dbReference type="PROSITE" id="PS50097"/>
    </source>
</evidence>
<proteinExistence type="predicted"/>
<reference evidence="3" key="1">
    <citation type="submission" date="2024-06" db="EMBL/GenBank/DDBJ databases">
        <authorList>
            <person name="Liu X."/>
            <person name="Lenzi L."/>
            <person name="Haldenby T S."/>
            <person name="Uol C."/>
        </authorList>
    </citation>
    <scope>NUCLEOTIDE SEQUENCE</scope>
</reference>
<evidence type="ECO:0000313" key="3">
    <source>
        <dbReference type="EMBL" id="CAL5140325.1"/>
    </source>
</evidence>
<dbReference type="Gene3D" id="1.25.40.420">
    <property type="match status" value="1"/>
</dbReference>
<name>A0AAV2TZJ9_CALDB</name>
<dbReference type="Pfam" id="PF07707">
    <property type="entry name" value="BACK"/>
    <property type="match status" value="1"/>
</dbReference>
<protein>
    <recommendedName>
        <fullName evidence="2">BTB domain-containing protein</fullName>
    </recommendedName>
</protein>
<dbReference type="Gene3D" id="3.30.710.10">
    <property type="entry name" value="Potassium Channel Kv1.1, Chain A"/>
    <property type="match status" value="1"/>
</dbReference>
<dbReference type="InterPro" id="IPR011333">
    <property type="entry name" value="SKP1/BTB/POZ_sf"/>
</dbReference>
<dbReference type="InterPro" id="IPR042846">
    <property type="entry name" value="BTBD19"/>
</dbReference>
<dbReference type="AlphaFoldDB" id="A0AAV2TZJ9"/>
<dbReference type="PROSITE" id="PS50097">
    <property type="entry name" value="BTB"/>
    <property type="match status" value="1"/>
</dbReference>
<dbReference type="PANTHER" id="PTHR46965">
    <property type="entry name" value="BTB/POZ DOMAIN-CONTAINING PROTEIN 19"/>
    <property type="match status" value="1"/>
</dbReference>
<dbReference type="EMBL" id="CAXLJL010000711">
    <property type="protein sequence ID" value="CAL5140325.1"/>
    <property type="molecule type" value="Genomic_DNA"/>
</dbReference>
<dbReference type="InterPro" id="IPR000210">
    <property type="entry name" value="BTB/POZ_dom"/>
</dbReference>
<dbReference type="Proteomes" id="UP001497525">
    <property type="component" value="Unassembled WGS sequence"/>
</dbReference>
<gene>
    <name evidence="3" type="ORF">CDAUBV1_LOCUS15657</name>
</gene>
<feature type="region of interest" description="Disordered" evidence="1">
    <location>
        <begin position="349"/>
        <end position="370"/>
    </location>
</feature>
<dbReference type="SMART" id="SM00225">
    <property type="entry name" value="BTB"/>
    <property type="match status" value="1"/>
</dbReference>
<evidence type="ECO:0000313" key="4">
    <source>
        <dbReference type="Proteomes" id="UP001497525"/>
    </source>
</evidence>
<comment type="caution">
    <text evidence="3">The sequence shown here is derived from an EMBL/GenBank/DDBJ whole genome shotgun (WGS) entry which is preliminary data.</text>
</comment>
<dbReference type="SUPFAM" id="SSF54695">
    <property type="entry name" value="POZ domain"/>
    <property type="match status" value="1"/>
</dbReference>
<dbReference type="PANTHER" id="PTHR46965:SF1">
    <property type="entry name" value="BTB_POZ DOMAIN-CONTAINING PROTEIN 19"/>
    <property type="match status" value="1"/>
</dbReference>